<name>A0A9Q3ITC4_9BASI</name>
<dbReference type="Gene3D" id="3.30.420.10">
    <property type="entry name" value="Ribonuclease H-like superfamily/Ribonuclease H"/>
    <property type="match status" value="1"/>
</dbReference>
<dbReference type="PANTHER" id="PTHR37984">
    <property type="entry name" value="PROTEIN CBG26694"/>
    <property type="match status" value="1"/>
</dbReference>
<dbReference type="InterPro" id="IPR012337">
    <property type="entry name" value="RNaseH-like_sf"/>
</dbReference>
<feature type="domain" description="Integrase catalytic" evidence="2">
    <location>
        <begin position="1"/>
        <end position="111"/>
    </location>
</feature>
<dbReference type="SUPFAM" id="SSF53098">
    <property type="entry name" value="Ribonuclease H-like"/>
    <property type="match status" value="1"/>
</dbReference>
<reference evidence="3" key="1">
    <citation type="submission" date="2021-03" db="EMBL/GenBank/DDBJ databases">
        <title>Draft genome sequence of rust myrtle Austropuccinia psidii MF-1, a brazilian biotype.</title>
        <authorList>
            <person name="Quecine M.C."/>
            <person name="Pachon D.M.R."/>
            <person name="Bonatelli M.L."/>
            <person name="Correr F.H."/>
            <person name="Franceschini L.M."/>
            <person name="Leite T.F."/>
            <person name="Margarido G.R.A."/>
            <person name="Almeida C.A."/>
            <person name="Ferrarezi J.A."/>
            <person name="Labate C.A."/>
        </authorList>
    </citation>
    <scope>NUCLEOTIDE SEQUENCE</scope>
    <source>
        <strain evidence="3">MF-1</strain>
    </source>
</reference>
<dbReference type="GO" id="GO:0015074">
    <property type="term" value="P:DNA integration"/>
    <property type="evidence" value="ECO:0007669"/>
    <property type="project" value="InterPro"/>
</dbReference>
<dbReference type="EMBL" id="AVOT02055172">
    <property type="protein sequence ID" value="MBW0549773.1"/>
    <property type="molecule type" value="Genomic_DNA"/>
</dbReference>
<keyword evidence="1" id="KW-0694">RNA-binding</keyword>
<dbReference type="PANTHER" id="PTHR37984:SF5">
    <property type="entry name" value="PROTEIN NYNRIN-LIKE"/>
    <property type="match status" value="1"/>
</dbReference>
<gene>
    <name evidence="3" type="ORF">O181_089488</name>
</gene>
<dbReference type="AlphaFoldDB" id="A0A9Q3ITC4"/>
<evidence type="ECO:0000256" key="1">
    <source>
        <dbReference type="ARBA" id="ARBA00022884"/>
    </source>
</evidence>
<organism evidence="3 4">
    <name type="scientific">Austropuccinia psidii MF-1</name>
    <dbReference type="NCBI Taxonomy" id="1389203"/>
    <lineage>
        <taxon>Eukaryota</taxon>
        <taxon>Fungi</taxon>
        <taxon>Dikarya</taxon>
        <taxon>Basidiomycota</taxon>
        <taxon>Pucciniomycotina</taxon>
        <taxon>Pucciniomycetes</taxon>
        <taxon>Pucciniales</taxon>
        <taxon>Sphaerophragmiaceae</taxon>
        <taxon>Austropuccinia</taxon>
    </lineage>
</organism>
<dbReference type="Proteomes" id="UP000765509">
    <property type="component" value="Unassembled WGS sequence"/>
</dbReference>
<evidence type="ECO:0000259" key="2">
    <source>
        <dbReference type="PROSITE" id="PS50994"/>
    </source>
</evidence>
<evidence type="ECO:0000313" key="4">
    <source>
        <dbReference type="Proteomes" id="UP000765509"/>
    </source>
</evidence>
<keyword evidence="4" id="KW-1185">Reference proteome</keyword>
<sequence length="111" mass="12643">MYWVAGLQPGGDRSSNACLVIVDRFSKAPIFLPFHKVHTSMDTALLIWNKVISWTAIFTNIIRERDPKFTTALWKNLHHFFGTNLSFSTAYSPQTGGLAERIIQSLEDMVR</sequence>
<comment type="caution">
    <text evidence="3">The sequence shown here is derived from an EMBL/GenBank/DDBJ whole genome shotgun (WGS) entry which is preliminary data.</text>
</comment>
<accession>A0A9Q3ITC4</accession>
<dbReference type="GO" id="GO:0003723">
    <property type="term" value="F:RNA binding"/>
    <property type="evidence" value="ECO:0007669"/>
    <property type="project" value="UniProtKB-KW"/>
</dbReference>
<dbReference type="PROSITE" id="PS50994">
    <property type="entry name" value="INTEGRASE"/>
    <property type="match status" value="1"/>
</dbReference>
<dbReference type="InterPro" id="IPR036397">
    <property type="entry name" value="RNaseH_sf"/>
</dbReference>
<dbReference type="InterPro" id="IPR050951">
    <property type="entry name" value="Retrovirus_Pol_polyprotein"/>
</dbReference>
<proteinExistence type="predicted"/>
<dbReference type="InterPro" id="IPR001584">
    <property type="entry name" value="Integrase_cat-core"/>
</dbReference>
<protein>
    <recommendedName>
        <fullName evidence="2">Integrase catalytic domain-containing protein</fullName>
    </recommendedName>
</protein>
<evidence type="ECO:0000313" key="3">
    <source>
        <dbReference type="EMBL" id="MBW0549773.1"/>
    </source>
</evidence>
<dbReference type="GO" id="GO:0005634">
    <property type="term" value="C:nucleus"/>
    <property type="evidence" value="ECO:0007669"/>
    <property type="project" value="UniProtKB-ARBA"/>
</dbReference>